<evidence type="ECO:0000313" key="7">
    <source>
        <dbReference type="EMBL" id="KRK46426.1"/>
    </source>
</evidence>
<feature type="transmembrane region" description="Helical" evidence="6">
    <location>
        <begin position="89"/>
        <end position="112"/>
    </location>
</feature>
<proteinExistence type="inferred from homology"/>
<dbReference type="InterPro" id="IPR006214">
    <property type="entry name" value="Bax_inhibitor_1-related"/>
</dbReference>
<feature type="transmembrane region" description="Helical" evidence="6">
    <location>
        <begin position="29"/>
        <end position="52"/>
    </location>
</feature>
<name>A0A0R1HT48_9LACO</name>
<feature type="transmembrane region" description="Helical" evidence="6">
    <location>
        <begin position="211"/>
        <end position="234"/>
    </location>
</feature>
<gene>
    <name evidence="7" type="ORF">FC66_GL000049</name>
</gene>
<dbReference type="AlphaFoldDB" id="A0A0R1HT48"/>
<evidence type="ECO:0000256" key="5">
    <source>
        <dbReference type="ARBA" id="ARBA00023136"/>
    </source>
</evidence>
<comment type="subcellular location">
    <subcellularLocation>
        <location evidence="1">Membrane</location>
        <topology evidence="1">Multi-pass membrane protein</topology>
    </subcellularLocation>
</comment>
<feature type="transmembrane region" description="Helical" evidence="6">
    <location>
        <begin position="118"/>
        <end position="138"/>
    </location>
</feature>
<evidence type="ECO:0000256" key="3">
    <source>
        <dbReference type="ARBA" id="ARBA00022692"/>
    </source>
</evidence>
<dbReference type="PATRIC" id="fig|1423719.4.peg.47"/>
<feature type="transmembrane region" description="Helical" evidence="6">
    <location>
        <begin position="150"/>
        <end position="167"/>
    </location>
</feature>
<evidence type="ECO:0000256" key="1">
    <source>
        <dbReference type="ARBA" id="ARBA00004141"/>
    </source>
</evidence>
<feature type="transmembrane region" description="Helical" evidence="6">
    <location>
        <begin position="173"/>
        <end position="190"/>
    </location>
</feature>
<evidence type="ECO:0000256" key="2">
    <source>
        <dbReference type="ARBA" id="ARBA00010350"/>
    </source>
</evidence>
<keyword evidence="3 6" id="KW-0812">Transmembrane</keyword>
<dbReference type="EMBL" id="AZDI01000001">
    <property type="protein sequence ID" value="KRK46426.1"/>
    <property type="molecule type" value="Genomic_DNA"/>
</dbReference>
<protein>
    <submittedName>
        <fullName evidence="7">Integral membrane protein</fullName>
    </submittedName>
</protein>
<dbReference type="STRING" id="1423719.FC66_GL000049"/>
<evidence type="ECO:0000313" key="8">
    <source>
        <dbReference type="Proteomes" id="UP000051450"/>
    </source>
</evidence>
<evidence type="ECO:0000256" key="4">
    <source>
        <dbReference type="ARBA" id="ARBA00022989"/>
    </source>
</evidence>
<keyword evidence="8" id="KW-1185">Reference proteome</keyword>
<dbReference type="Proteomes" id="UP000051450">
    <property type="component" value="Unassembled WGS sequence"/>
</dbReference>
<keyword evidence="5 6" id="KW-0472">Membrane</keyword>
<sequence>MNQEEKEMDNQNRVIINENDGLNNFLSKLYGYMALAVGVSAITSFLTLTVFQESVFGFMAENRWSIWALFIVQLVVVLNINVKASRAPFVTFALLMGYSVLEGVTLSLIISMYSVGNIIAAFAASSAVFVTMTILGNVTKRDLTKLGTQALAALVGLIVASFVNLFLQSELINYVFSYVAVIIFTILTAWDTQKLRQIFLQRNSDISVPNLAMTGALMLYLDFINLFISFLRIFGYGGRD</sequence>
<reference evidence="7 8" key="1">
    <citation type="journal article" date="2015" name="Genome Announc.">
        <title>Expanding the biotechnology potential of lactobacilli through comparative genomics of 213 strains and associated genera.</title>
        <authorList>
            <person name="Sun Z."/>
            <person name="Harris H.M."/>
            <person name="McCann A."/>
            <person name="Guo C."/>
            <person name="Argimon S."/>
            <person name="Zhang W."/>
            <person name="Yang X."/>
            <person name="Jeffery I.B."/>
            <person name="Cooney J.C."/>
            <person name="Kagawa T.F."/>
            <person name="Liu W."/>
            <person name="Song Y."/>
            <person name="Salvetti E."/>
            <person name="Wrobel A."/>
            <person name="Rasinkangas P."/>
            <person name="Parkhill J."/>
            <person name="Rea M.C."/>
            <person name="O'Sullivan O."/>
            <person name="Ritari J."/>
            <person name="Douillard F.P."/>
            <person name="Paul Ross R."/>
            <person name="Yang R."/>
            <person name="Briner A.E."/>
            <person name="Felis G.E."/>
            <person name="de Vos W.M."/>
            <person name="Barrangou R."/>
            <person name="Klaenhammer T.R."/>
            <person name="Caufield P.W."/>
            <person name="Cui Y."/>
            <person name="Zhang H."/>
            <person name="O'Toole P.W."/>
        </authorList>
    </citation>
    <scope>NUCLEOTIDE SEQUENCE [LARGE SCALE GENOMIC DNA]</scope>
    <source>
        <strain evidence="7 8">DSM 15638</strain>
    </source>
</reference>
<evidence type="ECO:0000256" key="6">
    <source>
        <dbReference type="RuleBase" id="RU004379"/>
    </source>
</evidence>
<feature type="transmembrane region" description="Helical" evidence="6">
    <location>
        <begin position="64"/>
        <end position="82"/>
    </location>
</feature>
<organism evidence="7 8">
    <name type="scientific">Dellaglioa algida DSM 15638</name>
    <dbReference type="NCBI Taxonomy" id="1423719"/>
    <lineage>
        <taxon>Bacteria</taxon>
        <taxon>Bacillati</taxon>
        <taxon>Bacillota</taxon>
        <taxon>Bacilli</taxon>
        <taxon>Lactobacillales</taxon>
        <taxon>Lactobacillaceae</taxon>
        <taxon>Dellaglioa</taxon>
    </lineage>
</organism>
<dbReference type="PANTHER" id="PTHR23291">
    <property type="entry name" value="BAX INHIBITOR-RELATED"/>
    <property type="match status" value="1"/>
</dbReference>
<dbReference type="PANTHER" id="PTHR23291:SF50">
    <property type="entry name" value="PROTEIN LIFEGUARD 4"/>
    <property type="match status" value="1"/>
</dbReference>
<dbReference type="GO" id="GO:0005886">
    <property type="term" value="C:plasma membrane"/>
    <property type="evidence" value="ECO:0007669"/>
    <property type="project" value="TreeGrafter"/>
</dbReference>
<dbReference type="CDD" id="cd10432">
    <property type="entry name" value="BI-1-like_bacterial"/>
    <property type="match status" value="1"/>
</dbReference>
<dbReference type="Pfam" id="PF01027">
    <property type="entry name" value="Bax1-I"/>
    <property type="match status" value="1"/>
</dbReference>
<comment type="similarity">
    <text evidence="2 6">Belongs to the BI1 family.</text>
</comment>
<accession>A0A0R1HT48</accession>
<comment type="caution">
    <text evidence="7">The sequence shown here is derived from an EMBL/GenBank/DDBJ whole genome shotgun (WGS) entry which is preliminary data.</text>
</comment>
<keyword evidence="4 6" id="KW-1133">Transmembrane helix</keyword>